<sequence>MYEIENEGALAGRATIAAGTAAHAADVAMFPYVVNSATVTTIVTIVDRGTTATQRYDASGVVGAAATNRRLHWRLNYKAGATAEDNLAGCQEVNYYLPSSPNDIQSVDIGGKFGSTSKGVLFSDPSSNNNWNAGTTATINYMLGKAAGATQRGTLFVHNADNTVSNTVYGEAMVLEFSTGAAWGYQAATTDNGVANDANAFDFSDAGGFVTNNLAATTLAPSGLLTFMPPAETTTRLFVTPMPVGPLLATNGANAAGWSDQQVRISMVTSTGVAYDRDENLVSGSATQDVRCVGAVNATDLVTSGALATLANGGWGNLTLEFVAAVPAGAWTPTDTAYITKLEYNTGGKINGENLSGTFNNGFIMR</sequence>
<keyword evidence="2" id="KW-1185">Reference proteome</keyword>
<evidence type="ECO:0000313" key="2">
    <source>
        <dbReference type="Proteomes" id="UP001596457"/>
    </source>
</evidence>
<reference evidence="2" key="1">
    <citation type="journal article" date="2019" name="Int. J. Syst. Evol. Microbiol.">
        <title>The Global Catalogue of Microorganisms (GCM) 10K type strain sequencing project: providing services to taxonomists for standard genome sequencing and annotation.</title>
        <authorList>
            <consortium name="The Broad Institute Genomics Platform"/>
            <consortium name="The Broad Institute Genome Sequencing Center for Infectious Disease"/>
            <person name="Wu L."/>
            <person name="Ma J."/>
        </authorList>
    </citation>
    <scope>NUCLEOTIDE SEQUENCE [LARGE SCALE GENOMIC DNA]</scope>
    <source>
        <strain evidence="2">CCUG 53903</strain>
    </source>
</reference>
<proteinExistence type="predicted"/>
<name>A0ABW2S9R6_9BURK</name>
<dbReference type="RefSeq" id="WP_382198958.1">
    <property type="nucleotide sequence ID" value="NZ_JBHTBZ010000012.1"/>
</dbReference>
<dbReference type="Proteomes" id="UP001596457">
    <property type="component" value="Unassembled WGS sequence"/>
</dbReference>
<dbReference type="EMBL" id="JBHTBZ010000012">
    <property type="protein sequence ID" value="MFC7459712.1"/>
    <property type="molecule type" value="Genomic_DNA"/>
</dbReference>
<organism evidence="1 2">
    <name type="scientific">Hydrogenophaga defluvii</name>
    <dbReference type="NCBI Taxonomy" id="249410"/>
    <lineage>
        <taxon>Bacteria</taxon>
        <taxon>Pseudomonadati</taxon>
        <taxon>Pseudomonadota</taxon>
        <taxon>Betaproteobacteria</taxon>
        <taxon>Burkholderiales</taxon>
        <taxon>Comamonadaceae</taxon>
        <taxon>Hydrogenophaga</taxon>
    </lineage>
</organism>
<evidence type="ECO:0000313" key="1">
    <source>
        <dbReference type="EMBL" id="MFC7459712.1"/>
    </source>
</evidence>
<accession>A0ABW2S9R6</accession>
<protein>
    <submittedName>
        <fullName evidence="1">Uncharacterized protein</fullName>
    </submittedName>
</protein>
<comment type="caution">
    <text evidence="1">The sequence shown here is derived from an EMBL/GenBank/DDBJ whole genome shotgun (WGS) entry which is preliminary data.</text>
</comment>
<gene>
    <name evidence="1" type="ORF">ACFQU0_04635</name>
</gene>